<comment type="caution">
    <text evidence="1">The sequence shown here is derived from an EMBL/GenBank/DDBJ whole genome shotgun (WGS) entry which is preliminary data.</text>
</comment>
<sequence>MAHERPDLGPAAVDARRWGTGGTELTIFCLVRTLVSAIRLAEILWVFDGDPRVELVWVVCPGSRFEYGVLDWFSHSGVSWISLETAKQGRCDLVVTTSEWIDLSAFGDTPVILVPHGLGFHKYVTDPDTNLRRLSGLARPDGLRRGHVTQVVTHPDQEVQLARATEEIVGRTALGGDSSYDLLVNSRGERQTYRAALGVEDHQRLITVGSTWGQGSLFSQRFELITQLLAELPHEQYRVALFVHPAAWSFDAENIPRWLRRHIDFGGLMLIDPAKGWHATLLASDLLIGDNGSTTLYGALLDIPLLLATFSEDVVPGTVMAQLGREARAVDPNSDLRWQIEDELVNHDPTRAGRLTERTIARPGQSDELFRALSYDKGRLPMPDDELPVLAAPLPTPETKPVRSFRFNSHVDKDSAVVVDTYPAAFRAAAHHPGERQLVELGEPNLRRYYDAAIIVDPKPVAAPAAECHLAKLIDKYTGCRVAMVSCDDGSYELLVRDGRRLRVTTGDGIPARVLACACYQLLLAQRELSGEVVVRTSTGEAKMAVVLL</sequence>
<proteinExistence type="predicted"/>
<evidence type="ECO:0000313" key="1">
    <source>
        <dbReference type="EMBL" id="GGN14611.1"/>
    </source>
</evidence>
<dbReference type="Gene3D" id="3.40.50.12580">
    <property type="match status" value="1"/>
</dbReference>
<evidence type="ECO:0008006" key="3">
    <source>
        <dbReference type="Google" id="ProtNLM"/>
    </source>
</evidence>
<dbReference type="InterPro" id="IPR043148">
    <property type="entry name" value="TagF_C"/>
</dbReference>
<evidence type="ECO:0000313" key="2">
    <source>
        <dbReference type="Proteomes" id="UP000597656"/>
    </source>
</evidence>
<keyword evidence="2" id="KW-1185">Reference proteome</keyword>
<protein>
    <recommendedName>
        <fullName evidence="3">CDP-Glycerol:Poly(Glycerophosphate) glycerophosphotransferase</fullName>
    </recommendedName>
</protein>
<dbReference type="Proteomes" id="UP000597656">
    <property type="component" value="Unassembled WGS sequence"/>
</dbReference>
<accession>A0ABQ2IJR4</accession>
<reference evidence="2" key="1">
    <citation type="journal article" date="2019" name="Int. J. Syst. Evol. Microbiol.">
        <title>The Global Catalogue of Microorganisms (GCM) 10K type strain sequencing project: providing services to taxonomists for standard genome sequencing and annotation.</title>
        <authorList>
            <consortium name="The Broad Institute Genomics Platform"/>
            <consortium name="The Broad Institute Genome Sequencing Center for Infectious Disease"/>
            <person name="Wu L."/>
            <person name="Ma J."/>
        </authorList>
    </citation>
    <scope>NUCLEOTIDE SEQUENCE [LARGE SCALE GENOMIC DNA]</scope>
    <source>
        <strain evidence="2">CGMCC 4.7319</strain>
    </source>
</reference>
<name>A0ABQ2IJR4_9PSEU</name>
<dbReference type="RefSeq" id="WP_189158595.1">
    <property type="nucleotide sequence ID" value="NZ_BMNC01000012.1"/>
</dbReference>
<gene>
    <name evidence="1" type="ORF">GCM10011609_63990</name>
</gene>
<organism evidence="1 2">
    <name type="scientific">Lentzea pudingi</name>
    <dbReference type="NCBI Taxonomy" id="1789439"/>
    <lineage>
        <taxon>Bacteria</taxon>
        <taxon>Bacillati</taxon>
        <taxon>Actinomycetota</taxon>
        <taxon>Actinomycetes</taxon>
        <taxon>Pseudonocardiales</taxon>
        <taxon>Pseudonocardiaceae</taxon>
        <taxon>Lentzea</taxon>
    </lineage>
</organism>
<dbReference type="EMBL" id="BMNC01000012">
    <property type="protein sequence ID" value="GGN14611.1"/>
    <property type="molecule type" value="Genomic_DNA"/>
</dbReference>